<evidence type="ECO:0000256" key="1">
    <source>
        <dbReference type="ARBA" id="ARBA00022679"/>
    </source>
</evidence>
<evidence type="ECO:0000256" key="4">
    <source>
        <dbReference type="ARBA" id="ARBA00023027"/>
    </source>
</evidence>
<dbReference type="Gene3D" id="3.40.50.10330">
    <property type="entry name" value="Probable inorganic polyphosphate/atp-NAD kinase, domain 1"/>
    <property type="match status" value="1"/>
</dbReference>
<keyword evidence="6" id="KW-0547">Nucleotide-binding</keyword>
<evidence type="ECO:0000256" key="6">
    <source>
        <dbReference type="HAMAP-Rule" id="MF_00361"/>
    </source>
</evidence>
<dbReference type="Gene3D" id="2.60.200.30">
    <property type="entry name" value="Probable inorganic polyphosphate/atp-NAD kinase, domain 2"/>
    <property type="match status" value="1"/>
</dbReference>
<dbReference type="Pfam" id="PF01513">
    <property type="entry name" value="NAD_kinase"/>
    <property type="match status" value="1"/>
</dbReference>
<dbReference type="GO" id="GO:0006741">
    <property type="term" value="P:NADP+ biosynthetic process"/>
    <property type="evidence" value="ECO:0007669"/>
    <property type="project" value="UniProtKB-UniRule"/>
</dbReference>
<feature type="binding site" evidence="6">
    <location>
        <position position="146"/>
    </location>
    <ligand>
        <name>NAD(+)</name>
        <dbReference type="ChEBI" id="CHEBI:57540"/>
    </ligand>
</feature>
<evidence type="ECO:0000256" key="5">
    <source>
        <dbReference type="ARBA" id="ARBA00047925"/>
    </source>
</evidence>
<dbReference type="NCBIfam" id="NF003406">
    <property type="entry name" value="PRK04761.1"/>
    <property type="match status" value="1"/>
</dbReference>
<keyword evidence="6" id="KW-0067">ATP-binding</keyword>
<dbReference type="Proteomes" id="UP000747791">
    <property type="component" value="Unassembled WGS sequence"/>
</dbReference>
<evidence type="ECO:0000313" key="9">
    <source>
        <dbReference type="Proteomes" id="UP000713222"/>
    </source>
</evidence>
<organism evidence="7 9">
    <name type="scientific">Candidatus Fonsibacter lacus</name>
    <dbReference type="NCBI Taxonomy" id="2576439"/>
    <lineage>
        <taxon>Bacteria</taxon>
        <taxon>Pseudomonadati</taxon>
        <taxon>Pseudomonadota</taxon>
        <taxon>Alphaproteobacteria</taxon>
        <taxon>Candidatus Pelagibacterales</taxon>
        <taxon>Candidatus Pelagibacterales incertae sedis</taxon>
        <taxon>Candidatus Fonsibacter</taxon>
    </lineage>
</organism>
<feature type="binding site" evidence="6">
    <location>
        <begin position="116"/>
        <end position="117"/>
    </location>
    <ligand>
        <name>NAD(+)</name>
        <dbReference type="ChEBI" id="CHEBI:57540"/>
    </ligand>
</feature>
<comment type="function">
    <text evidence="6">Involved in the regulation of the intracellular balance of NAD and NADP, and is a key enzyme in the biosynthesis of NADP. Catalyzes specifically the phosphorylation on 2'-hydroxyl of the adenosine moiety of NAD to yield NADP.</text>
</comment>
<feature type="binding site" evidence="6">
    <location>
        <begin position="157"/>
        <end position="162"/>
    </location>
    <ligand>
        <name>NAD(+)</name>
        <dbReference type="ChEBI" id="CHEBI:57540"/>
    </ligand>
</feature>
<keyword evidence="4 6" id="KW-0520">NAD</keyword>
<keyword evidence="2 6" id="KW-0418">Kinase</keyword>
<comment type="caution">
    <text evidence="7">The sequence shown here is derived from an EMBL/GenBank/DDBJ whole genome shotgun (WGS) entry which is preliminary data.</text>
</comment>
<dbReference type="EC" id="2.7.1.23" evidence="6"/>
<name>A0A964XRT5_9PROT</name>
<dbReference type="Pfam" id="PF20143">
    <property type="entry name" value="NAD_kinase_C"/>
    <property type="match status" value="1"/>
</dbReference>
<dbReference type="EMBL" id="RGOB01000043">
    <property type="protein sequence ID" value="NCU53089.1"/>
    <property type="molecule type" value="Genomic_DNA"/>
</dbReference>
<accession>A0A964XRT5</accession>
<dbReference type="InterPro" id="IPR017438">
    <property type="entry name" value="ATP-NAD_kinase_N"/>
</dbReference>
<comment type="caution">
    <text evidence="6">Lacks conserved residue(s) required for the propagation of feature annotation.</text>
</comment>
<gene>
    <name evidence="6" type="primary">nadK</name>
    <name evidence="7" type="ORF">EBV32_04770</name>
    <name evidence="8" type="ORF">EBX74_02130</name>
</gene>
<dbReference type="InterPro" id="IPR016064">
    <property type="entry name" value="NAD/diacylglycerol_kinase_sf"/>
</dbReference>
<feature type="binding site" evidence="6">
    <location>
        <position position="154"/>
    </location>
    <ligand>
        <name>NAD(+)</name>
        <dbReference type="ChEBI" id="CHEBI:57540"/>
    </ligand>
</feature>
<reference evidence="7" key="1">
    <citation type="submission" date="2018-10" db="EMBL/GenBank/DDBJ databases">
        <title>Iterative Subtractive Binning of Freshwater Chronoseries Metagenomes Recovers Nearly Complete Genomes from over Four Hundred Novel Species.</title>
        <authorList>
            <person name="Rodriguez-R L.M."/>
            <person name="Tsementzi D."/>
            <person name="Luo C."/>
            <person name="Konstantinidis K.T."/>
        </authorList>
    </citation>
    <scope>NUCLEOTIDE SEQUENCE</scope>
    <source>
        <strain evidence="7">WB7_6_001</strain>
        <strain evidence="8">WB8_2A_004</strain>
    </source>
</reference>
<protein>
    <recommendedName>
        <fullName evidence="6">NAD kinase</fullName>
        <ecNumber evidence="6">2.7.1.23</ecNumber>
    </recommendedName>
    <alternativeName>
        <fullName evidence="6">ATP-dependent NAD kinase</fullName>
    </alternativeName>
</protein>
<keyword evidence="1 6" id="KW-0808">Transferase</keyword>
<comment type="catalytic activity">
    <reaction evidence="5 6">
        <text>NAD(+) + ATP = ADP + NADP(+) + H(+)</text>
        <dbReference type="Rhea" id="RHEA:18629"/>
        <dbReference type="ChEBI" id="CHEBI:15378"/>
        <dbReference type="ChEBI" id="CHEBI:30616"/>
        <dbReference type="ChEBI" id="CHEBI:57540"/>
        <dbReference type="ChEBI" id="CHEBI:58349"/>
        <dbReference type="ChEBI" id="CHEBI:456216"/>
        <dbReference type="EC" id="2.7.1.23"/>
    </reaction>
</comment>
<dbReference type="PANTHER" id="PTHR20275:SF0">
    <property type="entry name" value="NAD KINASE"/>
    <property type="match status" value="1"/>
</dbReference>
<evidence type="ECO:0000256" key="3">
    <source>
        <dbReference type="ARBA" id="ARBA00022857"/>
    </source>
</evidence>
<dbReference type="GO" id="GO:0005524">
    <property type="term" value="F:ATP binding"/>
    <property type="evidence" value="ECO:0007669"/>
    <property type="project" value="UniProtKB-KW"/>
</dbReference>
<dbReference type="SUPFAM" id="SSF111331">
    <property type="entry name" value="NAD kinase/diacylglycerol kinase-like"/>
    <property type="match status" value="1"/>
</dbReference>
<dbReference type="AlphaFoldDB" id="A0A964XRT5"/>
<keyword evidence="6" id="KW-0963">Cytoplasm</keyword>
<dbReference type="Proteomes" id="UP000713222">
    <property type="component" value="Unassembled WGS sequence"/>
</dbReference>
<dbReference type="GO" id="GO:0005737">
    <property type="term" value="C:cytoplasm"/>
    <property type="evidence" value="ECO:0007669"/>
    <property type="project" value="UniProtKB-SubCell"/>
</dbReference>
<dbReference type="GO" id="GO:0019674">
    <property type="term" value="P:NAD+ metabolic process"/>
    <property type="evidence" value="ECO:0007669"/>
    <property type="project" value="InterPro"/>
</dbReference>
<dbReference type="EMBL" id="RGET01000106">
    <property type="protein sequence ID" value="NBN88380.1"/>
    <property type="molecule type" value="Genomic_DNA"/>
</dbReference>
<feature type="active site" description="Proton acceptor" evidence="6">
    <location>
        <position position="46"/>
    </location>
</feature>
<dbReference type="GO" id="GO:0046872">
    <property type="term" value="F:metal ion binding"/>
    <property type="evidence" value="ECO:0007669"/>
    <property type="project" value="UniProtKB-UniRule"/>
</dbReference>
<sequence length="257" mass="29202">MHRSYNKIHIIADSSPNAQAAKRSITKKYKNYPINDSDVFIVLGGDGFMLASLKKYQKYKIPFYGMNKGNRGFLLNKFDEKDLLNKINKADTAELHPLEMYARNKNGKIKTAIAINEVSVFRETRQAAKLEIKIDNKIRMKEIVCDGTLVATPAGSTAYNLSARGPVLDLESNLLALTPISPFKPRGWRGATINSNSKVSFKNLDPKKRPVSVVADNVEFRHVLNVNIYLNKNKTFRLLYDKKFGLKERNLAEQFKF</sequence>
<comment type="similarity">
    <text evidence="6">Belongs to the NAD kinase family.</text>
</comment>
<evidence type="ECO:0000313" key="7">
    <source>
        <dbReference type="EMBL" id="NBN88380.1"/>
    </source>
</evidence>
<evidence type="ECO:0000313" key="8">
    <source>
        <dbReference type="EMBL" id="NCU53089.1"/>
    </source>
</evidence>
<comment type="subcellular location">
    <subcellularLocation>
        <location evidence="6">Cytoplasm</location>
    </subcellularLocation>
</comment>
<comment type="cofactor">
    <cofactor evidence="6">
        <name>a divalent metal cation</name>
        <dbReference type="ChEBI" id="CHEBI:60240"/>
    </cofactor>
</comment>
<evidence type="ECO:0000256" key="2">
    <source>
        <dbReference type="ARBA" id="ARBA00022777"/>
    </source>
</evidence>
<dbReference type="InterPro" id="IPR017437">
    <property type="entry name" value="ATP-NAD_kinase_PpnK-typ_C"/>
</dbReference>
<dbReference type="GO" id="GO:0003951">
    <property type="term" value="F:NAD+ kinase activity"/>
    <property type="evidence" value="ECO:0007669"/>
    <property type="project" value="UniProtKB-UniRule"/>
</dbReference>
<proteinExistence type="inferred from homology"/>
<dbReference type="HAMAP" id="MF_00361">
    <property type="entry name" value="NAD_kinase"/>
    <property type="match status" value="1"/>
</dbReference>
<dbReference type="InterPro" id="IPR002504">
    <property type="entry name" value="NADK"/>
</dbReference>
<dbReference type="GO" id="GO:0051287">
    <property type="term" value="F:NAD binding"/>
    <property type="evidence" value="ECO:0007669"/>
    <property type="project" value="UniProtKB-ARBA"/>
</dbReference>
<feature type="binding site" evidence="6">
    <location>
        <begin position="46"/>
        <end position="47"/>
    </location>
    <ligand>
        <name>NAD(+)</name>
        <dbReference type="ChEBI" id="CHEBI:57540"/>
    </ligand>
</feature>
<keyword evidence="3 6" id="KW-0521">NADP</keyword>
<dbReference type="PANTHER" id="PTHR20275">
    <property type="entry name" value="NAD KINASE"/>
    <property type="match status" value="1"/>
</dbReference>